<protein>
    <submittedName>
        <fullName evidence="7">Trichohyalin-like</fullName>
    </submittedName>
</protein>
<name>A0A6P3YCD1_DINQU</name>
<sequence length="413" mass="48634">MYMLEALELCKEKRNRLFRPYKVGTLNATTIDPPGVSAYEEGLRMRRRRLRDLLLDEQSDLSWQLTEGARRTEVARAEEARAAAEELRDRRERERSAYVAAKRQQQCSASCQVAREEYSKGCAINAKLSNIAQIADNEARKSAARELEALWRRATQRRLETEMLQEMRDSARRTSMRLELARALAEQVAEKSAVQEEEKRKLRQSELERSERLCEESRLADSRDLQLRRQRQRELKRELEEGMLAARQQREERAREEAAAERAERAMFEERSTRNVGSLRTESTAYVGYLEDLRRDEVKRERELEAVVECLRADAEARRELARRELEEARERGLRKVLHAREEQVRARRDAQATERRLKAEEREALERQIESDAKLIATEKRESEQKAYRYGLELKEQQRRLVKAEEAEREAG</sequence>
<keyword evidence="6" id="KW-1185">Reference proteome</keyword>
<evidence type="ECO:0000256" key="2">
    <source>
        <dbReference type="ARBA" id="ARBA00023069"/>
    </source>
</evidence>
<dbReference type="GeneID" id="106751634"/>
<dbReference type="KEGG" id="dqu:106751634"/>
<evidence type="ECO:0000256" key="3">
    <source>
        <dbReference type="ARBA" id="ARBA00023273"/>
    </source>
</evidence>
<keyword evidence="2" id="KW-0969">Cilium</keyword>
<feature type="coiled-coil region" evidence="4">
    <location>
        <begin position="70"/>
        <end position="104"/>
    </location>
</feature>
<evidence type="ECO:0000256" key="1">
    <source>
        <dbReference type="ARBA" id="ARBA00004138"/>
    </source>
</evidence>
<feature type="region of interest" description="Disordered" evidence="5">
    <location>
        <begin position="345"/>
        <end position="364"/>
    </location>
</feature>
<proteinExistence type="predicted"/>
<dbReference type="RefSeq" id="XP_014488083.1">
    <property type="nucleotide sequence ID" value="XM_014632597.1"/>
</dbReference>
<dbReference type="OrthoDB" id="75950at2759"/>
<evidence type="ECO:0000313" key="7">
    <source>
        <dbReference type="RefSeq" id="XP_014488083.1"/>
    </source>
</evidence>
<dbReference type="PANTHER" id="PTHR31183">
    <property type="entry name" value="TRICHOPLEIN KERATIN FILAMENT-BINDING PROTEIN FAMILY MEMBER"/>
    <property type="match status" value="1"/>
</dbReference>
<dbReference type="InterPro" id="IPR043596">
    <property type="entry name" value="CFAP53/TCHP"/>
</dbReference>
<keyword evidence="3" id="KW-0966">Cell projection</keyword>
<reference evidence="7" key="1">
    <citation type="submission" date="2025-08" db="UniProtKB">
        <authorList>
            <consortium name="RefSeq"/>
        </authorList>
    </citation>
    <scope>IDENTIFICATION</scope>
</reference>
<dbReference type="Proteomes" id="UP000515204">
    <property type="component" value="Unplaced"/>
</dbReference>
<evidence type="ECO:0000313" key="6">
    <source>
        <dbReference type="Proteomes" id="UP000515204"/>
    </source>
</evidence>
<evidence type="ECO:0000256" key="4">
    <source>
        <dbReference type="SAM" id="Coils"/>
    </source>
</evidence>
<dbReference type="PANTHER" id="PTHR31183:SF1">
    <property type="entry name" value="CILIA- AND FLAGELLA-ASSOCIATED PROTEIN 53"/>
    <property type="match status" value="1"/>
</dbReference>
<accession>A0A6P3YCD1</accession>
<comment type="subcellular location">
    <subcellularLocation>
        <location evidence="1">Cell projection</location>
        <location evidence="1">Cilium</location>
    </subcellularLocation>
</comment>
<organism evidence="6 7">
    <name type="scientific">Dinoponera quadriceps</name>
    <name type="common">South American ant</name>
    <dbReference type="NCBI Taxonomy" id="609295"/>
    <lineage>
        <taxon>Eukaryota</taxon>
        <taxon>Metazoa</taxon>
        <taxon>Ecdysozoa</taxon>
        <taxon>Arthropoda</taxon>
        <taxon>Hexapoda</taxon>
        <taxon>Insecta</taxon>
        <taxon>Pterygota</taxon>
        <taxon>Neoptera</taxon>
        <taxon>Endopterygota</taxon>
        <taxon>Hymenoptera</taxon>
        <taxon>Apocrita</taxon>
        <taxon>Aculeata</taxon>
        <taxon>Formicoidea</taxon>
        <taxon>Formicidae</taxon>
        <taxon>Ponerinae</taxon>
        <taxon>Ponerini</taxon>
        <taxon>Dinoponera</taxon>
    </lineage>
</organism>
<gene>
    <name evidence="7" type="primary">LOC106751634</name>
</gene>
<feature type="coiled-coil region" evidence="4">
    <location>
        <begin position="229"/>
        <end position="271"/>
    </location>
</feature>
<evidence type="ECO:0000256" key="5">
    <source>
        <dbReference type="SAM" id="MobiDB-lite"/>
    </source>
</evidence>
<keyword evidence="4" id="KW-0175">Coiled coil</keyword>
<dbReference type="AlphaFoldDB" id="A0A6P3YCD1"/>
<dbReference type="GO" id="GO:0005929">
    <property type="term" value="C:cilium"/>
    <property type="evidence" value="ECO:0007669"/>
    <property type="project" value="UniProtKB-SubCell"/>
</dbReference>